<keyword evidence="3" id="KW-1185">Reference proteome</keyword>
<sequence length="74" mass="7639">MLPLSAGASVERLAGWSACGPVAFVDAEYFGGNGFQRAQVWDAGRGVLGPLVREEGDRCRTSPPSPSRSGGSVS</sequence>
<dbReference type="EMBL" id="BNAR01000007">
    <property type="protein sequence ID" value="GHH46586.1"/>
    <property type="molecule type" value="Genomic_DNA"/>
</dbReference>
<gene>
    <name evidence="2" type="ORF">GCM10017774_49740</name>
</gene>
<accession>A0ABQ3MJE4</accession>
<reference evidence="3" key="1">
    <citation type="journal article" date="2019" name="Int. J. Syst. Evol. Microbiol.">
        <title>The Global Catalogue of Microorganisms (GCM) 10K type strain sequencing project: providing services to taxonomists for standard genome sequencing and annotation.</title>
        <authorList>
            <consortium name="The Broad Institute Genomics Platform"/>
            <consortium name="The Broad Institute Genome Sequencing Center for Infectious Disease"/>
            <person name="Wu L."/>
            <person name="Ma J."/>
        </authorList>
    </citation>
    <scope>NUCLEOTIDE SEQUENCE [LARGE SCALE GENOMIC DNA]</scope>
    <source>
        <strain evidence="3">CGMCC 4.7367</strain>
    </source>
</reference>
<evidence type="ECO:0000313" key="3">
    <source>
        <dbReference type="Proteomes" id="UP000605568"/>
    </source>
</evidence>
<proteinExistence type="predicted"/>
<feature type="region of interest" description="Disordered" evidence="1">
    <location>
        <begin position="53"/>
        <end position="74"/>
    </location>
</feature>
<protein>
    <submittedName>
        <fullName evidence="2">Uncharacterized protein</fullName>
    </submittedName>
</protein>
<dbReference type="Proteomes" id="UP000605568">
    <property type="component" value="Unassembled WGS sequence"/>
</dbReference>
<evidence type="ECO:0000256" key="1">
    <source>
        <dbReference type="SAM" id="MobiDB-lite"/>
    </source>
</evidence>
<evidence type="ECO:0000313" key="2">
    <source>
        <dbReference type="EMBL" id="GHH46586.1"/>
    </source>
</evidence>
<comment type="caution">
    <text evidence="2">The sequence shown here is derived from an EMBL/GenBank/DDBJ whole genome shotgun (WGS) entry which is preliminary data.</text>
</comment>
<name>A0ABQ3MJE4_9PSEU</name>
<organism evidence="2 3">
    <name type="scientific">Lentzea cavernae</name>
    <dbReference type="NCBI Taxonomy" id="2020703"/>
    <lineage>
        <taxon>Bacteria</taxon>
        <taxon>Bacillati</taxon>
        <taxon>Actinomycetota</taxon>
        <taxon>Actinomycetes</taxon>
        <taxon>Pseudonocardiales</taxon>
        <taxon>Pseudonocardiaceae</taxon>
        <taxon>Lentzea</taxon>
    </lineage>
</organism>